<accession>A0A0L8GSN8</accession>
<protein>
    <submittedName>
        <fullName evidence="1">Uncharacterized protein</fullName>
    </submittedName>
</protein>
<evidence type="ECO:0000313" key="1">
    <source>
        <dbReference type="EMBL" id="KOF80076.1"/>
    </source>
</evidence>
<reference evidence="1" key="1">
    <citation type="submission" date="2015-07" db="EMBL/GenBank/DDBJ databases">
        <title>MeaNS - Measles Nucleotide Surveillance Program.</title>
        <authorList>
            <person name="Tran T."/>
            <person name="Druce J."/>
        </authorList>
    </citation>
    <scope>NUCLEOTIDE SEQUENCE</scope>
    <source>
        <strain evidence="1">UCB-OBI-ISO-001</strain>
        <tissue evidence="1">Gonad</tissue>
    </source>
</reference>
<dbReference type="EMBL" id="KQ420499">
    <property type="protein sequence ID" value="KOF80076.1"/>
    <property type="molecule type" value="Genomic_DNA"/>
</dbReference>
<proteinExistence type="predicted"/>
<dbReference type="AlphaFoldDB" id="A0A0L8GSN8"/>
<gene>
    <name evidence="1" type="ORF">OCBIM_22028472mg</name>
</gene>
<organism evidence="1">
    <name type="scientific">Octopus bimaculoides</name>
    <name type="common">California two-spotted octopus</name>
    <dbReference type="NCBI Taxonomy" id="37653"/>
    <lineage>
        <taxon>Eukaryota</taxon>
        <taxon>Metazoa</taxon>
        <taxon>Spiralia</taxon>
        <taxon>Lophotrochozoa</taxon>
        <taxon>Mollusca</taxon>
        <taxon>Cephalopoda</taxon>
        <taxon>Coleoidea</taxon>
        <taxon>Octopodiformes</taxon>
        <taxon>Octopoda</taxon>
        <taxon>Incirrata</taxon>
        <taxon>Octopodidae</taxon>
        <taxon>Octopus</taxon>
    </lineage>
</organism>
<name>A0A0L8GSN8_OCTBM</name>
<sequence length="83" mass="9931">MELYQRLILRFHSLVHMIPKHLLRLQSDILQWNSYKEVFPAMCLLLYNIHLQLCDLLSVSCLWCILSLFFHQSEVSCLISAYF</sequence>